<gene>
    <name evidence="1" type="ORF">EV421DRAFT_1741584</name>
</gene>
<protein>
    <submittedName>
        <fullName evidence="1">Uncharacterized protein</fullName>
    </submittedName>
</protein>
<reference evidence="1" key="1">
    <citation type="submission" date="2023-06" db="EMBL/GenBank/DDBJ databases">
        <authorList>
            <consortium name="Lawrence Berkeley National Laboratory"/>
            <person name="Ahrendt S."/>
            <person name="Sahu N."/>
            <person name="Indic B."/>
            <person name="Wong-Bajracharya J."/>
            <person name="Merenyi Z."/>
            <person name="Ke H.-M."/>
            <person name="Monk M."/>
            <person name="Kocsube S."/>
            <person name="Drula E."/>
            <person name="Lipzen A."/>
            <person name="Balint B."/>
            <person name="Henrissat B."/>
            <person name="Andreopoulos B."/>
            <person name="Martin F.M."/>
            <person name="Harder C.B."/>
            <person name="Rigling D."/>
            <person name="Ford K.L."/>
            <person name="Foster G.D."/>
            <person name="Pangilinan J."/>
            <person name="Papanicolaou A."/>
            <person name="Barry K."/>
            <person name="LaButti K."/>
            <person name="Viragh M."/>
            <person name="Koriabine M."/>
            <person name="Yan M."/>
            <person name="Riley R."/>
            <person name="Champramary S."/>
            <person name="Plett K.L."/>
            <person name="Tsai I.J."/>
            <person name="Slot J."/>
            <person name="Sipos G."/>
            <person name="Plett J."/>
            <person name="Nagy L.G."/>
            <person name="Grigoriev I.V."/>
        </authorList>
    </citation>
    <scope>NUCLEOTIDE SEQUENCE</scope>
    <source>
        <strain evidence="1">FPL87.14</strain>
    </source>
</reference>
<dbReference type="Proteomes" id="UP001175226">
    <property type="component" value="Unassembled WGS sequence"/>
</dbReference>
<evidence type="ECO:0000313" key="2">
    <source>
        <dbReference type="Proteomes" id="UP001175226"/>
    </source>
</evidence>
<organism evidence="1 2">
    <name type="scientific">Armillaria borealis</name>
    <dbReference type="NCBI Taxonomy" id="47425"/>
    <lineage>
        <taxon>Eukaryota</taxon>
        <taxon>Fungi</taxon>
        <taxon>Dikarya</taxon>
        <taxon>Basidiomycota</taxon>
        <taxon>Agaricomycotina</taxon>
        <taxon>Agaricomycetes</taxon>
        <taxon>Agaricomycetidae</taxon>
        <taxon>Agaricales</taxon>
        <taxon>Marasmiineae</taxon>
        <taxon>Physalacriaceae</taxon>
        <taxon>Armillaria</taxon>
    </lineage>
</organism>
<comment type="caution">
    <text evidence="1">The sequence shown here is derived from an EMBL/GenBank/DDBJ whole genome shotgun (WGS) entry which is preliminary data.</text>
</comment>
<proteinExistence type="predicted"/>
<name>A0AA39MFZ4_9AGAR</name>
<sequence length="156" mass="17193">MAVDAGALIARVLMDHGISPFSLPPAFYVFFLTLNRFPSGVHRFHCKGRKDAIRYLLHPSTDYTTNVLEELMQALNTVATSGQVLHLGISDAPASVVVKTNAYTKFHALAPFVFYPMSLAGPPWGSVGQGRFKMKEEGEERKLKNGFIRSYTADSA</sequence>
<keyword evidence="2" id="KW-1185">Reference proteome</keyword>
<dbReference type="EMBL" id="JAUEPT010000081">
    <property type="protein sequence ID" value="KAK0433441.1"/>
    <property type="molecule type" value="Genomic_DNA"/>
</dbReference>
<dbReference type="SUPFAM" id="SSF51430">
    <property type="entry name" value="NAD(P)-linked oxidoreductase"/>
    <property type="match status" value="1"/>
</dbReference>
<dbReference type="AlphaFoldDB" id="A0AA39MFZ4"/>
<accession>A0AA39MFZ4</accession>
<evidence type="ECO:0000313" key="1">
    <source>
        <dbReference type="EMBL" id="KAK0433441.1"/>
    </source>
</evidence>
<dbReference type="InterPro" id="IPR036812">
    <property type="entry name" value="NAD(P)_OxRdtase_dom_sf"/>
</dbReference>